<proteinExistence type="predicted"/>
<dbReference type="Proteomes" id="UP000004926">
    <property type="component" value="Chromosome"/>
</dbReference>
<dbReference type="OrthoDB" id="3315716at2"/>
<feature type="region of interest" description="Disordered" evidence="2">
    <location>
        <begin position="1"/>
        <end position="23"/>
    </location>
</feature>
<dbReference type="InterPro" id="IPR002543">
    <property type="entry name" value="FtsK_dom"/>
</dbReference>
<dbReference type="RefSeq" id="WP_009152311.1">
    <property type="nucleotide sequence ID" value="NZ_CM001439.1"/>
</dbReference>
<evidence type="ECO:0000313" key="5">
    <source>
        <dbReference type="EMBL" id="EHR48921.1"/>
    </source>
</evidence>
<keyword evidence="6" id="KW-1185">Reference proteome</keyword>
<keyword evidence="1" id="KW-0547">Nucleotide-binding</keyword>
<feature type="domain" description="FtsK" evidence="4">
    <location>
        <begin position="400"/>
        <end position="600"/>
    </location>
</feature>
<dbReference type="PROSITE" id="PS50901">
    <property type="entry name" value="FTSK"/>
    <property type="match status" value="1"/>
</dbReference>
<dbReference type="InterPro" id="IPR027417">
    <property type="entry name" value="P-loop_NTPase"/>
</dbReference>
<evidence type="ECO:0000259" key="4">
    <source>
        <dbReference type="PROSITE" id="PS50901"/>
    </source>
</evidence>
<organism evidence="5 6">
    <name type="scientific">Saccharomonospora marina XMU15</name>
    <dbReference type="NCBI Taxonomy" id="882083"/>
    <lineage>
        <taxon>Bacteria</taxon>
        <taxon>Bacillati</taxon>
        <taxon>Actinomycetota</taxon>
        <taxon>Actinomycetes</taxon>
        <taxon>Pseudonocardiales</taxon>
        <taxon>Pseudonocardiaceae</taxon>
        <taxon>Saccharomonospora</taxon>
    </lineage>
</organism>
<protein>
    <submittedName>
        <fullName evidence="5">DNA segregation ATPase, FtsK/SpoIIIE family</fullName>
    </submittedName>
</protein>
<evidence type="ECO:0000256" key="3">
    <source>
        <dbReference type="SAM" id="Phobius"/>
    </source>
</evidence>
<keyword evidence="3" id="KW-0472">Membrane</keyword>
<dbReference type="GO" id="GO:0003677">
    <property type="term" value="F:DNA binding"/>
    <property type="evidence" value="ECO:0007669"/>
    <property type="project" value="InterPro"/>
</dbReference>
<evidence type="ECO:0000256" key="2">
    <source>
        <dbReference type="SAM" id="MobiDB-lite"/>
    </source>
</evidence>
<keyword evidence="3" id="KW-0812">Transmembrane</keyword>
<reference evidence="5 6" key="1">
    <citation type="journal article" date="2012" name="Stand. Genomic Sci.">
        <title>Genome sequence of the ocean sediment bacterium Saccharomonospora marina type strain (XMU15(T)).</title>
        <authorList>
            <person name="Klenk H.P."/>
            <person name="Lu M."/>
            <person name="Lucas S."/>
            <person name="Lapidus A."/>
            <person name="Copeland A."/>
            <person name="Pitluck S."/>
            <person name="Goodwin L.A."/>
            <person name="Han C."/>
            <person name="Tapia R."/>
            <person name="Brambilla E.M."/>
            <person name="Potter G."/>
            <person name="Land M."/>
            <person name="Ivanova N."/>
            <person name="Rohde M."/>
            <person name="Goker M."/>
            <person name="Detter J.C."/>
            <person name="Li W.J."/>
            <person name="Kyrpides N.C."/>
            <person name="Woyke T."/>
        </authorList>
    </citation>
    <scope>NUCLEOTIDE SEQUENCE [LARGE SCALE GENOMIC DNA]</scope>
    <source>
        <strain evidence="5 6">XMU15</strain>
    </source>
</reference>
<evidence type="ECO:0000256" key="1">
    <source>
        <dbReference type="PROSITE-ProRule" id="PRU00289"/>
    </source>
</evidence>
<name>H5X5B0_9PSEU</name>
<dbReference type="STRING" id="882083.SacmaDRAFT_0621"/>
<dbReference type="eggNOG" id="COG1674">
    <property type="taxonomic scope" value="Bacteria"/>
</dbReference>
<evidence type="ECO:0000313" key="6">
    <source>
        <dbReference type="Proteomes" id="UP000004926"/>
    </source>
</evidence>
<dbReference type="AlphaFoldDB" id="H5X5B0"/>
<keyword evidence="1" id="KW-0067">ATP-binding</keyword>
<sequence>MTHNHEQEHVGGNVVPFRPDTRPLPESEEVVVDAELVEEPRETWGTRRLPRPLISEQTRQRMAEGAVQLHHRATPVVVRGGKRVWLHASYLRAGAAEVGRASCDRLMQRDITEAIRQARAKGDLGMVAALEQQRRDSANARWQRIKTMLEVTGKLAKATTLATIGVGAVFVLVTVVMAVYGVAAQVWPGGEDWASAWTHGYWGGVTDTATGVADVVTGVWSLATALAPWVLAAAGITAVRALHKRGKDSDRLPAWAQHATQERTVGEVVEITPSAVVAALRDLGIAALRNAIKDDPDAGAWMLSMITQYGPGSQVDVRLPSQVTAADIMARRDRLAGNLDRAAHEVHIERSPDSEREFTLWVAQSGALDRPLPPSPLADPGFGPVDIYRDTMPWGLTPKGDPVELNLLQQHFLLAGLSKQGKTAAARSLMLWVALDPTTRIWLADLKGFGDWSMFDGLAETLIEGAGDDNFVATCDMLETAVAQMERRYEARRAQGKKGDITRAESQPGSGFEPLFVVIDEVQKLYTCTTTHPDGGDIGGNGKKSRAARAAQALHDQARAVNIHLVQFAQNPTNANLPVVVREGAMIRGSLFVGTESIARMALGEAPVDTGAAPHALRSGLDRGTVVLAPGESMDLPGGATHVTVRTHFISTEQAYTIAQRAKELRAGQQQAAIELQRRDLLADTAHVLGQQPWVKAADIPARLRDLAPTYPPYQHLDGTRLKTLLESEGVKVTARDGYPVVRLDRITAAMAHRNQE</sequence>
<feature type="transmembrane region" description="Helical" evidence="3">
    <location>
        <begin position="158"/>
        <end position="183"/>
    </location>
</feature>
<dbReference type="EMBL" id="CM001439">
    <property type="protein sequence ID" value="EHR48921.1"/>
    <property type="molecule type" value="Genomic_DNA"/>
</dbReference>
<dbReference type="HOGENOM" id="CLU_020567_0_0_11"/>
<dbReference type="SUPFAM" id="SSF52540">
    <property type="entry name" value="P-loop containing nucleoside triphosphate hydrolases"/>
    <property type="match status" value="1"/>
</dbReference>
<accession>H5X5B0</accession>
<dbReference type="GO" id="GO:0005524">
    <property type="term" value="F:ATP binding"/>
    <property type="evidence" value="ECO:0007669"/>
    <property type="project" value="UniProtKB-UniRule"/>
</dbReference>
<feature type="binding site" evidence="1">
    <location>
        <begin position="416"/>
        <end position="423"/>
    </location>
    <ligand>
        <name>ATP</name>
        <dbReference type="ChEBI" id="CHEBI:30616"/>
    </ligand>
</feature>
<keyword evidence="3" id="KW-1133">Transmembrane helix</keyword>
<dbReference type="Gene3D" id="3.40.50.300">
    <property type="entry name" value="P-loop containing nucleotide triphosphate hydrolases"/>
    <property type="match status" value="1"/>
</dbReference>
<gene>
    <name evidence="5" type="ORF">SacmaDRAFT_0621</name>
</gene>